<keyword evidence="1 10" id="KW-1003">Cell membrane</keyword>
<keyword evidence="9 10" id="KW-1208">Phospholipid metabolism</keyword>
<keyword evidence="5 10" id="KW-1133">Transmembrane helix</keyword>
<evidence type="ECO:0000256" key="3">
    <source>
        <dbReference type="ARBA" id="ARBA00022679"/>
    </source>
</evidence>
<dbReference type="PANTHER" id="PTHR30309:SF0">
    <property type="entry name" value="GLYCEROL-3-PHOSPHATE ACYLTRANSFERASE-RELATED"/>
    <property type="match status" value="1"/>
</dbReference>
<dbReference type="GO" id="GO:0043772">
    <property type="term" value="F:acyl-phosphate glycerol-3-phosphate acyltransferase activity"/>
    <property type="evidence" value="ECO:0007669"/>
    <property type="project" value="UniProtKB-UniRule"/>
</dbReference>
<keyword evidence="12" id="KW-1185">Reference proteome</keyword>
<dbReference type="AlphaFoldDB" id="W0ECP1"/>
<dbReference type="SMART" id="SM01207">
    <property type="entry name" value="G3P_acyltransf"/>
    <property type="match status" value="1"/>
</dbReference>
<dbReference type="OrthoDB" id="9777124at2"/>
<evidence type="ECO:0000256" key="8">
    <source>
        <dbReference type="ARBA" id="ARBA00023209"/>
    </source>
</evidence>
<accession>W0ECP1</accession>
<dbReference type="GO" id="GO:0008654">
    <property type="term" value="P:phospholipid biosynthetic process"/>
    <property type="evidence" value="ECO:0007669"/>
    <property type="project" value="UniProtKB-UniRule"/>
</dbReference>
<evidence type="ECO:0000256" key="7">
    <source>
        <dbReference type="ARBA" id="ARBA00023136"/>
    </source>
</evidence>
<dbReference type="Pfam" id="PF02660">
    <property type="entry name" value="G3P_acyltransf"/>
    <property type="match status" value="1"/>
</dbReference>
<feature type="transmembrane region" description="Helical" evidence="10">
    <location>
        <begin position="6"/>
        <end position="23"/>
    </location>
</feature>
<keyword evidence="6 10" id="KW-0443">Lipid metabolism</keyword>
<evidence type="ECO:0000313" key="11">
    <source>
        <dbReference type="EMBL" id="AHF07278.1"/>
    </source>
</evidence>
<dbReference type="UniPathway" id="UPA00085"/>
<evidence type="ECO:0000256" key="9">
    <source>
        <dbReference type="ARBA" id="ARBA00023264"/>
    </source>
</evidence>
<evidence type="ECO:0000256" key="4">
    <source>
        <dbReference type="ARBA" id="ARBA00022692"/>
    </source>
</evidence>
<comment type="function">
    <text evidence="10">Catalyzes the transfer of an acyl group from acyl-phosphate (acyl-PO(4)) to glycerol-3-phosphate (G3P) to form lysophosphatidic acid (LPA). This enzyme utilizes acyl-phosphate as fatty acyl donor, but not acyl-CoA or acyl-ACP.</text>
</comment>
<comment type="subcellular location">
    <subcellularLocation>
        <location evidence="10">Cell membrane</location>
        <topology evidence="10">Multi-pass membrane protein</topology>
    </subcellularLocation>
</comment>
<protein>
    <recommendedName>
        <fullName evidence="10">Glycerol-3-phosphate acyltransferase</fullName>
    </recommendedName>
    <alternativeName>
        <fullName evidence="10">Acyl-PO4 G3P acyltransferase</fullName>
    </alternativeName>
    <alternativeName>
        <fullName evidence="10">Acyl-phosphate--glycerol-3-phosphate acyltransferase</fullName>
    </alternativeName>
    <alternativeName>
        <fullName evidence="10">G3P acyltransferase</fullName>
        <shortName evidence="10">GPAT</shortName>
        <ecNumber evidence="10">2.3.1.275</ecNumber>
    </alternativeName>
    <alternativeName>
        <fullName evidence="10">Lysophosphatidic acid synthase</fullName>
        <shortName evidence="10">LPA synthase</shortName>
    </alternativeName>
</protein>
<dbReference type="EC" id="2.3.1.275" evidence="10"/>
<comment type="pathway">
    <text evidence="10">Lipid metabolism; phospholipid metabolism.</text>
</comment>
<evidence type="ECO:0000256" key="10">
    <source>
        <dbReference type="HAMAP-Rule" id="MF_01043"/>
    </source>
</evidence>
<dbReference type="PANTHER" id="PTHR30309">
    <property type="entry name" value="INNER MEMBRANE PROTEIN YGIH"/>
    <property type="match status" value="1"/>
</dbReference>
<evidence type="ECO:0000313" key="12">
    <source>
        <dbReference type="Proteomes" id="UP000010847"/>
    </source>
</evidence>
<dbReference type="EMBL" id="CP007032">
    <property type="protein sequence ID" value="AHF07278.1"/>
    <property type="molecule type" value="Genomic_DNA"/>
</dbReference>
<feature type="transmembrane region" description="Helical" evidence="10">
    <location>
        <begin position="104"/>
        <end position="133"/>
    </location>
</feature>
<reference evidence="11 12" key="1">
    <citation type="submission" date="2013-12" db="EMBL/GenBank/DDBJ databases">
        <authorList>
            <consortium name="DOE Joint Genome Institute"/>
            <person name="Smidt H."/>
            <person name="Huntemann M."/>
            <person name="Han J."/>
            <person name="Chen A."/>
            <person name="Kyrpides N."/>
            <person name="Mavromatis K."/>
            <person name="Markowitz V."/>
            <person name="Palaniappan K."/>
            <person name="Ivanova N."/>
            <person name="Schaumberg A."/>
            <person name="Pati A."/>
            <person name="Liolios K."/>
            <person name="Nordberg H.P."/>
            <person name="Cantor M.N."/>
            <person name="Hua S.X."/>
            <person name="Woyke T."/>
        </authorList>
    </citation>
    <scope>NUCLEOTIDE SEQUENCE [LARGE SCALE GENOMIC DNA]</scope>
    <source>
        <strain evidence="12">DSM 15288</strain>
    </source>
</reference>
<evidence type="ECO:0000256" key="2">
    <source>
        <dbReference type="ARBA" id="ARBA00022516"/>
    </source>
</evidence>
<dbReference type="HOGENOM" id="CLU_081254_0_0_9"/>
<evidence type="ECO:0000256" key="6">
    <source>
        <dbReference type="ARBA" id="ARBA00023098"/>
    </source>
</evidence>
<organism evidence="11 12">
    <name type="scientific">Desulfitobacterium metallireducens DSM 15288</name>
    <dbReference type="NCBI Taxonomy" id="871968"/>
    <lineage>
        <taxon>Bacteria</taxon>
        <taxon>Bacillati</taxon>
        <taxon>Bacillota</taxon>
        <taxon>Clostridia</taxon>
        <taxon>Eubacteriales</taxon>
        <taxon>Desulfitobacteriaceae</taxon>
        <taxon>Desulfitobacterium</taxon>
    </lineage>
</organism>
<dbReference type="GO" id="GO:0005886">
    <property type="term" value="C:plasma membrane"/>
    <property type="evidence" value="ECO:0007669"/>
    <property type="project" value="UniProtKB-SubCell"/>
</dbReference>
<dbReference type="NCBIfam" id="TIGR00023">
    <property type="entry name" value="glycerol-3-phosphate 1-O-acyltransferase PlsY"/>
    <property type="match status" value="1"/>
</dbReference>
<feature type="transmembrane region" description="Helical" evidence="10">
    <location>
        <begin position="73"/>
        <end position="92"/>
    </location>
</feature>
<dbReference type="KEGG" id="dmt:DESME_09770"/>
<keyword evidence="8 10" id="KW-0594">Phospholipid biosynthesis</keyword>
<dbReference type="STRING" id="871968.DESME_09770"/>
<comment type="subunit">
    <text evidence="10">Probably interacts with PlsX.</text>
</comment>
<keyword evidence="3 10" id="KW-0808">Transferase</keyword>
<dbReference type="HAMAP" id="MF_01043">
    <property type="entry name" value="PlsY"/>
    <property type="match status" value="1"/>
</dbReference>
<proteinExistence type="inferred from homology"/>
<sequence length="195" mass="20959">MGRYGIFIIAYFLGAIPFAYLAGRVKKVDVRKQGSGNMGTTNAFRLLGVKWGIAVLLGDALKGALAAGLGYSFWGPWGGIIGGLLAMAGHSWNPFFGFKPSGKGVASGFGTILVLMPKITLLAVILFIAVVYFTRYVSMGSVVGALTLLVCVFIFHEPTAYCVFAVVASLLVVLRHRTNFQRVLNGTENRFGEKK</sequence>
<evidence type="ECO:0000256" key="1">
    <source>
        <dbReference type="ARBA" id="ARBA00022475"/>
    </source>
</evidence>
<name>W0ECP1_9FIRM</name>
<dbReference type="Proteomes" id="UP000010847">
    <property type="component" value="Chromosome"/>
</dbReference>
<comment type="catalytic activity">
    <reaction evidence="10">
        <text>an acyl phosphate + sn-glycerol 3-phosphate = a 1-acyl-sn-glycero-3-phosphate + phosphate</text>
        <dbReference type="Rhea" id="RHEA:34075"/>
        <dbReference type="ChEBI" id="CHEBI:43474"/>
        <dbReference type="ChEBI" id="CHEBI:57597"/>
        <dbReference type="ChEBI" id="CHEBI:57970"/>
        <dbReference type="ChEBI" id="CHEBI:59918"/>
        <dbReference type="EC" id="2.3.1.275"/>
    </reaction>
</comment>
<evidence type="ECO:0000256" key="5">
    <source>
        <dbReference type="ARBA" id="ARBA00022989"/>
    </source>
</evidence>
<dbReference type="eggNOG" id="COG0344">
    <property type="taxonomic scope" value="Bacteria"/>
</dbReference>
<comment type="similarity">
    <text evidence="10">Belongs to the PlsY family.</text>
</comment>
<dbReference type="RefSeq" id="WP_006716197.1">
    <property type="nucleotide sequence ID" value="NZ_CP007032.1"/>
</dbReference>
<keyword evidence="4 10" id="KW-0812">Transmembrane</keyword>
<feature type="transmembrane region" description="Helical" evidence="10">
    <location>
        <begin position="145"/>
        <end position="174"/>
    </location>
</feature>
<gene>
    <name evidence="10" type="primary">plsY</name>
    <name evidence="11" type="ORF">DESME_09770</name>
</gene>
<keyword evidence="7 10" id="KW-0472">Membrane</keyword>
<dbReference type="InterPro" id="IPR003811">
    <property type="entry name" value="G3P_acylTferase_PlsY"/>
</dbReference>
<keyword evidence="2 10" id="KW-0444">Lipid biosynthesis</keyword>